<organism evidence="1 2">
    <name type="scientific">Rhodoferax ferrireducens</name>
    <dbReference type="NCBI Taxonomy" id="192843"/>
    <lineage>
        <taxon>Bacteria</taxon>
        <taxon>Pseudomonadati</taxon>
        <taxon>Pseudomonadota</taxon>
        <taxon>Betaproteobacteria</taxon>
        <taxon>Burkholderiales</taxon>
        <taxon>Comamonadaceae</taxon>
        <taxon>Rhodoferax</taxon>
    </lineage>
</organism>
<dbReference type="Proteomes" id="UP000192505">
    <property type="component" value="Unassembled WGS sequence"/>
</dbReference>
<reference evidence="1 2" key="1">
    <citation type="submission" date="2017-01" db="EMBL/GenBank/DDBJ databases">
        <title>Novel large sulfur bacteria in the metagenomes of groundwater-fed chemosynthetic microbial mats in the Lake Huron basin.</title>
        <authorList>
            <person name="Sharrar A.M."/>
            <person name="Flood B.E."/>
            <person name="Bailey J.V."/>
            <person name="Jones D.S."/>
            <person name="Biddanda B."/>
            <person name="Ruberg S.A."/>
            <person name="Marcus D.N."/>
            <person name="Dick G.J."/>
        </authorList>
    </citation>
    <scope>NUCLEOTIDE SEQUENCE [LARGE SCALE GENOMIC DNA]</scope>
    <source>
        <strain evidence="1">A7</strain>
    </source>
</reference>
<sequence>MVAEAADWAVTGGCEADTKGVLQIRAAILTWPAHRAALRVAGLRFYSGIVIREGSQSFYKLRQTIRALTQPVTIMVGFPGAFSPPLLSSHRLEHP</sequence>
<dbReference type="AlphaFoldDB" id="A0A1W9KU41"/>
<name>A0A1W9KU41_9BURK</name>
<protein>
    <submittedName>
        <fullName evidence="1">Uncharacterized protein</fullName>
    </submittedName>
</protein>
<evidence type="ECO:0000313" key="2">
    <source>
        <dbReference type="Proteomes" id="UP000192505"/>
    </source>
</evidence>
<accession>A0A1W9KU41</accession>
<comment type="caution">
    <text evidence="1">The sequence shown here is derived from an EMBL/GenBank/DDBJ whole genome shotgun (WGS) entry which is preliminary data.</text>
</comment>
<proteinExistence type="predicted"/>
<gene>
    <name evidence="1" type="ORF">BWK72_09775</name>
</gene>
<evidence type="ECO:0000313" key="1">
    <source>
        <dbReference type="EMBL" id="OQW88034.1"/>
    </source>
</evidence>
<dbReference type="EMBL" id="MTEI01000005">
    <property type="protein sequence ID" value="OQW88034.1"/>
    <property type="molecule type" value="Genomic_DNA"/>
</dbReference>